<accession>A0A1Y0SZH2</accession>
<reference evidence="1 2" key="1">
    <citation type="submission" date="2017-05" db="EMBL/GenBank/DDBJ databases">
        <authorList>
            <person name="Song R."/>
            <person name="Chenine A.L."/>
            <person name="Ruprecht R.M."/>
        </authorList>
    </citation>
    <scope>NUCLEOTIDE SEQUENCE [LARGE SCALE GENOMIC DNA]</scope>
</reference>
<organism evidence="1 2">
    <name type="scientific">Pseudomonas phage Phabio</name>
    <dbReference type="NCBI Taxonomy" id="2006668"/>
    <lineage>
        <taxon>Viruses</taxon>
        <taxon>Duplodnaviria</taxon>
        <taxon>Heunggongvirae</taxon>
        <taxon>Uroviricota</taxon>
        <taxon>Caudoviricetes</taxon>
        <taxon>Chimalliviridae</taxon>
        <taxon>Phabiovirus</taxon>
        <taxon>Phabiovirus phabio</taxon>
    </lineage>
</organism>
<name>A0A1Y0SZH2_9CAUD</name>
<proteinExistence type="predicted"/>
<gene>
    <name evidence="1" type="ORF">PHABIO_445</name>
</gene>
<dbReference type="EMBL" id="MF042360">
    <property type="protein sequence ID" value="ARV77076.1"/>
    <property type="molecule type" value="Genomic_DNA"/>
</dbReference>
<protein>
    <submittedName>
        <fullName evidence="1">Uncharacterized protein</fullName>
    </submittedName>
</protein>
<keyword evidence="2" id="KW-1185">Reference proteome</keyword>
<dbReference type="Proteomes" id="UP000225448">
    <property type="component" value="Segment"/>
</dbReference>
<sequence length="77" mass="9225">MTDYTVEMEKQIRKAFPQFDDKKVRYTVNKASNFIRDCKEDVYQVWIDKVVTYHAQYANRTIVNVGKVKVYIEIQVD</sequence>
<evidence type="ECO:0000313" key="2">
    <source>
        <dbReference type="Proteomes" id="UP000225448"/>
    </source>
</evidence>
<evidence type="ECO:0000313" key="1">
    <source>
        <dbReference type="EMBL" id="ARV77076.1"/>
    </source>
</evidence>